<protein>
    <submittedName>
        <fullName evidence="1">Uncharacterized protein</fullName>
    </submittedName>
</protein>
<accession>A0ABX2PVJ7</accession>
<gene>
    <name evidence="1" type="ORF">HW561_20615</name>
</gene>
<comment type="caution">
    <text evidence="1">The sequence shown here is derived from an EMBL/GenBank/DDBJ whole genome shotgun (WGS) entry which is preliminary data.</text>
</comment>
<organism evidence="1 2">
    <name type="scientific">Ruegeria haliotis</name>
    <dbReference type="NCBI Taxonomy" id="2747601"/>
    <lineage>
        <taxon>Bacteria</taxon>
        <taxon>Pseudomonadati</taxon>
        <taxon>Pseudomonadota</taxon>
        <taxon>Alphaproteobacteria</taxon>
        <taxon>Rhodobacterales</taxon>
        <taxon>Roseobacteraceae</taxon>
        <taxon>Ruegeria</taxon>
    </lineage>
</organism>
<proteinExistence type="predicted"/>
<name>A0ABX2PVJ7_9RHOB</name>
<sequence length="232" mass="24904">MIKSVHFGGAFFDRLGATLVDVDERFVTVRINDAGTDAEVMQGLSGALLSVAGRPAGIAIDSTSAAEARFLRMDRIAALVGANLSTDHPKARAMPQAQDGLGFRVTGFGAGDGGGVVALEPDSLNEPWIAEWSGTPLVFEITLSNEELVQINRITMKTLPDQTTTPPRQVGVEIDRGLPGTVYWARLFAPDMAPNGVFEMTTGGTIGRRVRITLTDVWNPDLDVRLDQLVIE</sequence>
<evidence type="ECO:0000313" key="1">
    <source>
        <dbReference type="EMBL" id="NVO58200.1"/>
    </source>
</evidence>
<keyword evidence="2" id="KW-1185">Reference proteome</keyword>
<dbReference type="Proteomes" id="UP000630805">
    <property type="component" value="Unassembled WGS sequence"/>
</dbReference>
<evidence type="ECO:0000313" key="2">
    <source>
        <dbReference type="Proteomes" id="UP000630805"/>
    </source>
</evidence>
<reference evidence="1 2" key="1">
    <citation type="submission" date="2020-06" db="EMBL/GenBank/DDBJ databases">
        <authorList>
            <person name="Cao W.R."/>
        </authorList>
    </citation>
    <scope>NUCLEOTIDE SEQUENCE [LARGE SCALE GENOMIC DNA]</scope>
    <source>
        <strain evidence="1 2">B1Z28</strain>
    </source>
</reference>
<dbReference type="EMBL" id="JABXWT010000020">
    <property type="protein sequence ID" value="NVO58200.1"/>
    <property type="molecule type" value="Genomic_DNA"/>
</dbReference>